<dbReference type="AlphaFoldDB" id="A0A1J1I6H0"/>
<gene>
    <name evidence="1" type="ORF">CLUMA_CG008777</name>
</gene>
<name>A0A1J1I6H0_9DIPT</name>
<organism evidence="1 2">
    <name type="scientific">Clunio marinus</name>
    <dbReference type="NCBI Taxonomy" id="568069"/>
    <lineage>
        <taxon>Eukaryota</taxon>
        <taxon>Metazoa</taxon>
        <taxon>Ecdysozoa</taxon>
        <taxon>Arthropoda</taxon>
        <taxon>Hexapoda</taxon>
        <taxon>Insecta</taxon>
        <taxon>Pterygota</taxon>
        <taxon>Neoptera</taxon>
        <taxon>Endopterygota</taxon>
        <taxon>Diptera</taxon>
        <taxon>Nematocera</taxon>
        <taxon>Chironomoidea</taxon>
        <taxon>Chironomidae</taxon>
        <taxon>Clunio</taxon>
    </lineage>
</organism>
<sequence>MTNIAYVSKIRINAIFIHEFKISSKLEAQIISNQTLNERKKDEEEVEEKIQIIGQQKYQQELLKAIKHSTTMTSYVFSQSSVIFATNSSLS</sequence>
<dbReference type="Proteomes" id="UP000183832">
    <property type="component" value="Unassembled WGS sequence"/>
</dbReference>
<evidence type="ECO:0000313" key="2">
    <source>
        <dbReference type="Proteomes" id="UP000183832"/>
    </source>
</evidence>
<protein>
    <submittedName>
        <fullName evidence="1">CLUMA_CG008777, isoform A</fullName>
    </submittedName>
</protein>
<proteinExistence type="predicted"/>
<keyword evidence="2" id="KW-1185">Reference proteome</keyword>
<evidence type="ECO:0000313" key="1">
    <source>
        <dbReference type="EMBL" id="CRK95172.1"/>
    </source>
</evidence>
<reference evidence="1 2" key="1">
    <citation type="submission" date="2015-04" db="EMBL/GenBank/DDBJ databases">
        <authorList>
            <person name="Syromyatnikov M.Y."/>
            <person name="Popov V.N."/>
        </authorList>
    </citation>
    <scope>NUCLEOTIDE SEQUENCE [LARGE SCALE GENOMIC DNA]</scope>
</reference>
<accession>A0A1J1I6H0</accession>
<dbReference type="EMBL" id="CVRI01000041">
    <property type="protein sequence ID" value="CRK95172.1"/>
    <property type="molecule type" value="Genomic_DNA"/>
</dbReference>